<sequence>MPDPGFLHALEQRRSVPSLQLGEPGPDQATLLKMLAAAVRVPDHGKLVPFRFLRLQGDARHALGEFVARRSHERDPQAATAVVEKDRKRFSHAPLVIAVVARLQDHPKVPEQEQLLSAGCACFALLQAAQGFGFGAQWLTAWMAYDAEVARHLGLTGNERIVGFVHIGTPKLQVPERERPDPAALLEDWRP</sequence>
<evidence type="ECO:0000256" key="7">
    <source>
        <dbReference type="PIRNR" id="PIRNR000232"/>
    </source>
</evidence>
<evidence type="ECO:0000256" key="5">
    <source>
        <dbReference type="ARBA" id="ARBA00023002"/>
    </source>
</evidence>
<feature type="binding site" description="in other chain" evidence="8">
    <location>
        <begin position="138"/>
        <end position="140"/>
    </location>
    <ligand>
        <name>FMN</name>
        <dbReference type="ChEBI" id="CHEBI:58210"/>
        <note>ligand shared between dimeric partners</note>
    </ligand>
</feature>
<keyword evidence="2 7" id="KW-0285">Flavoprotein</keyword>
<dbReference type="OrthoDB" id="9804207at2"/>
<evidence type="ECO:0000256" key="4">
    <source>
        <dbReference type="ARBA" id="ARBA00022857"/>
    </source>
</evidence>
<dbReference type="InterPro" id="IPR029479">
    <property type="entry name" value="Nitroreductase"/>
</dbReference>
<dbReference type="STRING" id="659018.ABB34_12985"/>
<dbReference type="Proteomes" id="UP000050940">
    <property type="component" value="Unassembled WGS sequence"/>
</dbReference>
<comment type="caution">
    <text evidence="10">The sequence shown here is derived from an EMBL/GenBank/DDBJ whole genome shotgun (WGS) entry which is preliminary data.</text>
</comment>
<dbReference type="GO" id="GO:0016491">
    <property type="term" value="F:oxidoreductase activity"/>
    <property type="evidence" value="ECO:0007669"/>
    <property type="project" value="UniProtKB-UniRule"/>
</dbReference>
<evidence type="ECO:0000313" key="10">
    <source>
        <dbReference type="EMBL" id="KRG83111.1"/>
    </source>
</evidence>
<dbReference type="EC" id="1.-.-.-" evidence="7"/>
<evidence type="ECO:0000313" key="11">
    <source>
        <dbReference type="Proteomes" id="UP000050940"/>
    </source>
</evidence>
<feature type="domain" description="Nitroreductase" evidence="9">
    <location>
        <begin position="11"/>
        <end position="168"/>
    </location>
</feature>
<organism evidence="10 11">
    <name type="scientific">Stenotrophomonas daejeonensis</name>
    <dbReference type="NCBI Taxonomy" id="659018"/>
    <lineage>
        <taxon>Bacteria</taxon>
        <taxon>Pseudomonadati</taxon>
        <taxon>Pseudomonadota</taxon>
        <taxon>Gammaproteobacteria</taxon>
        <taxon>Lysobacterales</taxon>
        <taxon>Lysobacteraceae</taxon>
        <taxon>Stenotrophomonas</taxon>
    </lineage>
</organism>
<dbReference type="Gene3D" id="3.40.109.10">
    <property type="entry name" value="NADH Oxidase"/>
    <property type="match status" value="1"/>
</dbReference>
<gene>
    <name evidence="10" type="ORF">ABB34_12985</name>
</gene>
<reference evidence="10 11" key="1">
    <citation type="submission" date="2015-05" db="EMBL/GenBank/DDBJ databases">
        <title>Genome sequencing and analysis of members of genus Stenotrophomonas.</title>
        <authorList>
            <person name="Patil P.P."/>
            <person name="Midha S."/>
            <person name="Patil P.B."/>
        </authorList>
    </citation>
    <scope>NUCLEOTIDE SEQUENCE [LARGE SCALE GENOMIC DNA]</scope>
    <source>
        <strain evidence="10 11">JCM 16244</strain>
    </source>
</reference>
<keyword evidence="4 7" id="KW-0521">NADP</keyword>
<evidence type="ECO:0000256" key="1">
    <source>
        <dbReference type="ARBA" id="ARBA00007118"/>
    </source>
</evidence>
<dbReference type="PANTHER" id="PTHR43821">
    <property type="entry name" value="NAD(P)H NITROREDUCTASE YDJA-RELATED"/>
    <property type="match status" value="1"/>
</dbReference>
<dbReference type="CDD" id="cd02135">
    <property type="entry name" value="YdjA-like"/>
    <property type="match status" value="1"/>
</dbReference>
<dbReference type="InterPro" id="IPR000415">
    <property type="entry name" value="Nitroreductase-like"/>
</dbReference>
<keyword evidence="5 7" id="KW-0560">Oxidoreductase</keyword>
<comment type="cofactor">
    <cofactor evidence="8">
        <name>FMN</name>
        <dbReference type="ChEBI" id="CHEBI:58210"/>
    </cofactor>
    <text evidence="8">Binds 1 FMN per subunit.</text>
</comment>
<comment type="similarity">
    <text evidence="1 7">Belongs to the nitroreductase family.</text>
</comment>
<proteinExistence type="inferred from homology"/>
<feature type="binding site" evidence="8">
    <location>
        <position position="44"/>
    </location>
    <ligand>
        <name>FMN</name>
        <dbReference type="ChEBI" id="CHEBI:58210"/>
        <note>ligand shared between dimeric partners</note>
    </ligand>
</feature>
<dbReference type="PIRSF" id="PIRSF000232">
    <property type="entry name" value="YdjA"/>
    <property type="match status" value="1"/>
</dbReference>
<dbReference type="SUPFAM" id="SSF55469">
    <property type="entry name" value="FMN-dependent nitroreductase-like"/>
    <property type="match status" value="1"/>
</dbReference>
<protein>
    <recommendedName>
        <fullName evidence="7">Putative NAD(P)H nitroreductase</fullName>
        <ecNumber evidence="7">1.-.-.-</ecNumber>
    </recommendedName>
</protein>
<name>A0A0R0DY30_9GAMM</name>
<keyword evidence="3 7" id="KW-0288">FMN</keyword>
<evidence type="ECO:0000256" key="3">
    <source>
        <dbReference type="ARBA" id="ARBA00022643"/>
    </source>
</evidence>
<evidence type="ECO:0000256" key="6">
    <source>
        <dbReference type="ARBA" id="ARBA00023027"/>
    </source>
</evidence>
<dbReference type="EMBL" id="LDJP01000080">
    <property type="protein sequence ID" value="KRG83111.1"/>
    <property type="molecule type" value="Genomic_DNA"/>
</dbReference>
<dbReference type="InterPro" id="IPR052530">
    <property type="entry name" value="NAD(P)H_nitroreductase"/>
</dbReference>
<evidence type="ECO:0000256" key="2">
    <source>
        <dbReference type="ARBA" id="ARBA00022630"/>
    </source>
</evidence>
<dbReference type="RefSeq" id="WP_057641744.1">
    <property type="nucleotide sequence ID" value="NZ_LDJP01000080.1"/>
</dbReference>
<evidence type="ECO:0000256" key="8">
    <source>
        <dbReference type="PIRSR" id="PIRSR000232-1"/>
    </source>
</evidence>
<keyword evidence="11" id="KW-1185">Reference proteome</keyword>
<dbReference type="Pfam" id="PF00881">
    <property type="entry name" value="Nitroreductase"/>
    <property type="match status" value="1"/>
</dbReference>
<dbReference type="AlphaFoldDB" id="A0A0R0DY30"/>
<feature type="binding site" description="in other chain" evidence="8">
    <location>
        <begin position="13"/>
        <end position="15"/>
    </location>
    <ligand>
        <name>FMN</name>
        <dbReference type="ChEBI" id="CHEBI:58210"/>
        <note>ligand shared between dimeric partners</note>
    </ligand>
</feature>
<keyword evidence="6 7" id="KW-0520">NAD</keyword>
<evidence type="ECO:0000259" key="9">
    <source>
        <dbReference type="Pfam" id="PF00881"/>
    </source>
</evidence>
<dbReference type="InterPro" id="IPR026021">
    <property type="entry name" value="YdjA-like"/>
</dbReference>
<dbReference type="PANTHER" id="PTHR43821:SF1">
    <property type="entry name" value="NAD(P)H NITROREDUCTASE YDJA-RELATED"/>
    <property type="match status" value="1"/>
</dbReference>
<accession>A0A0R0DY30</accession>
<feature type="binding site" evidence="8">
    <location>
        <position position="40"/>
    </location>
    <ligand>
        <name>FMN</name>
        <dbReference type="ChEBI" id="CHEBI:58210"/>
        <note>ligand shared between dimeric partners</note>
    </ligand>
</feature>
<dbReference type="PATRIC" id="fig|659018.3.peg.2802"/>